<proteinExistence type="inferred from homology"/>
<gene>
    <name evidence="10" type="ORF">M413DRAFT_442703</name>
</gene>
<evidence type="ECO:0000259" key="9">
    <source>
        <dbReference type="PROSITE" id="PS51751"/>
    </source>
</evidence>
<dbReference type="PANTHER" id="PTHR31204:SF1">
    <property type="entry name" value="SIGMA INTRACELLULAR RECEPTOR 2"/>
    <property type="match status" value="1"/>
</dbReference>
<keyword evidence="11" id="KW-1185">Reference proteome</keyword>
<evidence type="ECO:0000256" key="6">
    <source>
        <dbReference type="ARBA" id="ARBA00023136"/>
    </source>
</evidence>
<dbReference type="PROSITE" id="PS51751">
    <property type="entry name" value="EXPERA"/>
    <property type="match status" value="1"/>
</dbReference>
<name>A0A0C2YUR5_HEBCY</name>
<evidence type="ECO:0000313" key="10">
    <source>
        <dbReference type="EMBL" id="KIM44747.1"/>
    </source>
</evidence>
<comment type="subcellular location">
    <subcellularLocation>
        <location evidence="1">Endoplasmic reticulum membrane</location>
        <topology evidence="1">Multi-pass membrane protein</topology>
    </subcellularLocation>
</comment>
<feature type="transmembrane region" description="Helical" evidence="8">
    <location>
        <begin position="120"/>
        <end position="143"/>
    </location>
</feature>
<feature type="domain" description="EXPERA" evidence="9">
    <location>
        <begin position="26"/>
        <end position="189"/>
    </location>
</feature>
<comment type="similarity">
    <text evidence="2">Belongs to the TMEM97/sigma-2 receptor family.</text>
</comment>
<evidence type="ECO:0000256" key="4">
    <source>
        <dbReference type="ARBA" id="ARBA00022824"/>
    </source>
</evidence>
<keyword evidence="3 7" id="KW-0812">Transmembrane</keyword>
<evidence type="ECO:0000256" key="1">
    <source>
        <dbReference type="ARBA" id="ARBA00004477"/>
    </source>
</evidence>
<organism evidence="10 11">
    <name type="scientific">Hebeloma cylindrosporum</name>
    <dbReference type="NCBI Taxonomy" id="76867"/>
    <lineage>
        <taxon>Eukaryota</taxon>
        <taxon>Fungi</taxon>
        <taxon>Dikarya</taxon>
        <taxon>Basidiomycota</taxon>
        <taxon>Agaricomycotina</taxon>
        <taxon>Agaricomycetes</taxon>
        <taxon>Agaricomycetidae</taxon>
        <taxon>Agaricales</taxon>
        <taxon>Agaricineae</taxon>
        <taxon>Hymenogastraceae</taxon>
        <taxon>Hebeloma</taxon>
    </lineage>
</organism>
<dbReference type="PANTHER" id="PTHR31204">
    <property type="entry name" value="SIGMA INTRACELLULAR RECEPTOR 2"/>
    <property type="match status" value="1"/>
</dbReference>
<dbReference type="OrthoDB" id="433124at2759"/>
<evidence type="ECO:0000256" key="3">
    <source>
        <dbReference type="ARBA" id="ARBA00022692"/>
    </source>
</evidence>
<feature type="transmembrane region" description="Helical" evidence="8">
    <location>
        <begin position="28"/>
        <end position="50"/>
    </location>
</feature>
<evidence type="ECO:0000313" key="11">
    <source>
        <dbReference type="Proteomes" id="UP000053424"/>
    </source>
</evidence>
<feature type="transmembrane region" description="Helical" evidence="8">
    <location>
        <begin position="172"/>
        <end position="194"/>
    </location>
</feature>
<reference evidence="10 11" key="1">
    <citation type="submission" date="2014-04" db="EMBL/GenBank/DDBJ databases">
        <authorList>
            <consortium name="DOE Joint Genome Institute"/>
            <person name="Kuo A."/>
            <person name="Gay G."/>
            <person name="Dore J."/>
            <person name="Kohler A."/>
            <person name="Nagy L.G."/>
            <person name="Floudas D."/>
            <person name="Copeland A."/>
            <person name="Barry K.W."/>
            <person name="Cichocki N."/>
            <person name="Veneault-Fourrey C."/>
            <person name="LaButti K."/>
            <person name="Lindquist E.A."/>
            <person name="Lipzen A."/>
            <person name="Lundell T."/>
            <person name="Morin E."/>
            <person name="Murat C."/>
            <person name="Sun H."/>
            <person name="Tunlid A."/>
            <person name="Henrissat B."/>
            <person name="Grigoriev I.V."/>
            <person name="Hibbett D.S."/>
            <person name="Martin F."/>
            <person name="Nordberg H.P."/>
            <person name="Cantor M.N."/>
            <person name="Hua S.X."/>
        </authorList>
    </citation>
    <scope>NUCLEOTIDE SEQUENCE [LARGE SCALE GENOMIC DNA]</scope>
    <source>
        <strain evidence="11">h7</strain>
    </source>
</reference>
<dbReference type="HOGENOM" id="CLU_086812_3_0_1"/>
<keyword evidence="4" id="KW-0256">Endoplasmic reticulum</keyword>
<dbReference type="GO" id="GO:0005789">
    <property type="term" value="C:endoplasmic reticulum membrane"/>
    <property type="evidence" value="ECO:0007669"/>
    <property type="project" value="UniProtKB-SubCell"/>
</dbReference>
<evidence type="ECO:0000256" key="7">
    <source>
        <dbReference type="PROSITE-ProRule" id="PRU01087"/>
    </source>
</evidence>
<protein>
    <recommendedName>
        <fullName evidence="9">EXPERA domain-containing protein</fullName>
    </recommendedName>
</protein>
<dbReference type="EMBL" id="KN831773">
    <property type="protein sequence ID" value="KIM44747.1"/>
    <property type="molecule type" value="Genomic_DNA"/>
</dbReference>
<evidence type="ECO:0000256" key="5">
    <source>
        <dbReference type="ARBA" id="ARBA00022989"/>
    </source>
</evidence>
<evidence type="ECO:0000256" key="8">
    <source>
        <dbReference type="SAM" id="Phobius"/>
    </source>
</evidence>
<dbReference type="Proteomes" id="UP000053424">
    <property type="component" value="Unassembled WGS sequence"/>
</dbReference>
<dbReference type="InterPro" id="IPR051987">
    <property type="entry name" value="Sigma-2_receptor-like"/>
</dbReference>
<keyword evidence="6 7" id="KW-0472">Membrane</keyword>
<dbReference type="InterPro" id="IPR033118">
    <property type="entry name" value="EXPERA"/>
</dbReference>
<dbReference type="Pfam" id="PF05241">
    <property type="entry name" value="EBP"/>
    <property type="match status" value="1"/>
</dbReference>
<dbReference type="STRING" id="686832.A0A0C2YUR5"/>
<dbReference type="AlphaFoldDB" id="A0A0C2YUR5"/>
<evidence type="ECO:0000256" key="2">
    <source>
        <dbReference type="ARBA" id="ARBA00009096"/>
    </source>
</evidence>
<reference evidence="11" key="2">
    <citation type="submission" date="2015-01" db="EMBL/GenBank/DDBJ databases">
        <title>Evolutionary Origins and Diversification of the Mycorrhizal Mutualists.</title>
        <authorList>
            <consortium name="DOE Joint Genome Institute"/>
            <consortium name="Mycorrhizal Genomics Consortium"/>
            <person name="Kohler A."/>
            <person name="Kuo A."/>
            <person name="Nagy L.G."/>
            <person name="Floudas D."/>
            <person name="Copeland A."/>
            <person name="Barry K.W."/>
            <person name="Cichocki N."/>
            <person name="Veneault-Fourrey C."/>
            <person name="LaButti K."/>
            <person name="Lindquist E.A."/>
            <person name="Lipzen A."/>
            <person name="Lundell T."/>
            <person name="Morin E."/>
            <person name="Murat C."/>
            <person name="Riley R."/>
            <person name="Ohm R."/>
            <person name="Sun H."/>
            <person name="Tunlid A."/>
            <person name="Henrissat B."/>
            <person name="Grigoriev I.V."/>
            <person name="Hibbett D.S."/>
            <person name="Martin F."/>
        </authorList>
    </citation>
    <scope>NUCLEOTIDE SEQUENCE [LARGE SCALE GENOMIC DNA]</scope>
    <source>
        <strain evidence="11">h7</strain>
    </source>
</reference>
<keyword evidence="5 7" id="KW-1133">Transmembrane helix</keyword>
<dbReference type="InterPro" id="IPR016964">
    <property type="entry name" value="Sigma2_recept"/>
</dbReference>
<sequence length="213" mass="23961">MLINYEKQSNGVYKRYSQLPLTARPLDLLYFLFFAVHLPATLIVDLQYLYPPSWIPGFMHNLLSFYISMSKDPLIGGVAGVFGDSTHLMWFKTFIVLEALFQVPVFILGLRGLYKGSRSIYPLLVLYGASSATTTLACLTSVIQMPSVRYVPGSNIPALDNPVGALTQEQRLMLLSSYIPFFLVPLIMAVDMAMRVGKLVQKAIKVEEENKWK</sequence>
<accession>A0A0C2YUR5</accession>
<dbReference type="PIRSF" id="PIRSF031032">
    <property type="entry name" value="TMP_97_prd"/>
    <property type="match status" value="1"/>
</dbReference>
<feature type="transmembrane region" description="Helical" evidence="8">
    <location>
        <begin position="88"/>
        <end position="108"/>
    </location>
</feature>